<keyword evidence="1" id="KW-0732">Signal</keyword>
<name>A0A6P8ZXU7_THRPL</name>
<dbReference type="AlphaFoldDB" id="A0A6P8ZXU7"/>
<organism evidence="3">
    <name type="scientific">Thrips palmi</name>
    <name type="common">Melon thrips</name>
    <dbReference type="NCBI Taxonomy" id="161013"/>
    <lineage>
        <taxon>Eukaryota</taxon>
        <taxon>Metazoa</taxon>
        <taxon>Ecdysozoa</taxon>
        <taxon>Arthropoda</taxon>
        <taxon>Hexapoda</taxon>
        <taxon>Insecta</taxon>
        <taxon>Pterygota</taxon>
        <taxon>Neoptera</taxon>
        <taxon>Paraneoptera</taxon>
        <taxon>Thysanoptera</taxon>
        <taxon>Terebrantia</taxon>
        <taxon>Thripoidea</taxon>
        <taxon>Thripidae</taxon>
        <taxon>Thrips</taxon>
    </lineage>
</organism>
<evidence type="ECO:0000313" key="2">
    <source>
        <dbReference type="Proteomes" id="UP000515158"/>
    </source>
</evidence>
<sequence>MSKMSFLVVVAVAACLVAEALSACPSRQLNSLETQIEICSRNVPVPYRGSGSWQWARYVSGKMAKEPTCNLDNAAGYLQGNLEGRGYIGKDDIDRAVNCLKTSISSGICC</sequence>
<dbReference type="KEGG" id="tpal:117650553"/>
<keyword evidence="2" id="KW-1185">Reference proteome</keyword>
<gene>
    <name evidence="3" type="primary">LOC117650553</name>
</gene>
<evidence type="ECO:0000256" key="1">
    <source>
        <dbReference type="SAM" id="SignalP"/>
    </source>
</evidence>
<feature type="signal peptide" evidence="1">
    <location>
        <begin position="1"/>
        <end position="22"/>
    </location>
</feature>
<dbReference type="RefSeq" id="XP_034249955.1">
    <property type="nucleotide sequence ID" value="XM_034394064.1"/>
</dbReference>
<reference evidence="3" key="1">
    <citation type="submission" date="2025-08" db="UniProtKB">
        <authorList>
            <consortium name="RefSeq"/>
        </authorList>
    </citation>
    <scope>IDENTIFICATION</scope>
    <source>
        <tissue evidence="3">Total insect</tissue>
    </source>
</reference>
<accession>A0A6P8ZXU7</accession>
<dbReference type="InParanoid" id="A0A6P8ZXU7"/>
<feature type="chain" id="PRO_5027820016" evidence="1">
    <location>
        <begin position="23"/>
        <end position="110"/>
    </location>
</feature>
<dbReference type="Proteomes" id="UP000515158">
    <property type="component" value="Unplaced"/>
</dbReference>
<evidence type="ECO:0000313" key="3">
    <source>
        <dbReference type="RefSeq" id="XP_034249955.1"/>
    </source>
</evidence>
<dbReference type="GeneID" id="117650553"/>
<dbReference type="PROSITE" id="PS51257">
    <property type="entry name" value="PROKAR_LIPOPROTEIN"/>
    <property type="match status" value="1"/>
</dbReference>
<proteinExistence type="predicted"/>
<protein>
    <submittedName>
        <fullName evidence="3">Uncharacterized protein LOC117650553</fullName>
    </submittedName>
</protein>